<name>A0A376BC70_9ASCO</name>
<dbReference type="PANTHER" id="PTHR38409">
    <property type="entry name" value="MDM10-COMPLEMENTING PROTEIN 1"/>
    <property type="match status" value="1"/>
</dbReference>
<gene>
    <name evidence="2" type="ORF">SCODWIG_03491</name>
</gene>
<reference evidence="3" key="1">
    <citation type="submission" date="2018-06" db="EMBL/GenBank/DDBJ databases">
        <authorList>
            <person name="Guldener U."/>
        </authorList>
    </citation>
    <scope>NUCLEOTIDE SEQUENCE [LARGE SCALE GENOMIC DNA]</scope>
    <source>
        <strain evidence="3">UTAD17</strain>
    </source>
</reference>
<proteinExistence type="predicted"/>
<accession>A0A376BC70</accession>
<dbReference type="PANTHER" id="PTHR38409:SF1">
    <property type="entry name" value="MITOCHONDRIAL ADAPTER PROTEIN MCP1"/>
    <property type="match status" value="1"/>
</dbReference>
<dbReference type="GO" id="GO:0055088">
    <property type="term" value="P:lipid homeostasis"/>
    <property type="evidence" value="ECO:0007669"/>
    <property type="project" value="InterPro"/>
</dbReference>
<dbReference type="Proteomes" id="UP000262825">
    <property type="component" value="Unassembled WGS sequence"/>
</dbReference>
<dbReference type="GO" id="GO:0005741">
    <property type="term" value="C:mitochondrial outer membrane"/>
    <property type="evidence" value="ECO:0007669"/>
    <property type="project" value="TreeGrafter"/>
</dbReference>
<sequence>MPASTKEHPMSLKEVEPVPITSAPLKMDSIGKATTTNRYTSKSENSNNKGNIYFKKKITPILFKSLNYLHKYSVIPFSFYASLHLTNVIATPIISRSALLLTSYSSSNPVLDNHIQVLDDVLMMVRECTSFITAEPSILYITLGVHVISGIILRFWRRYRRSKFIIKNPNEQARARKKWRKLSFGVLTGYLSVPFLTYHIYLMKFSKKLSNNGNIDFGIIHNYLHNNNRITFGGKVLIYGSFIGIIGCGLYHIVHGWSRYFCHNKFQPQVFKSTDRKSTRLNSSHTVVSRMPSSA</sequence>
<feature type="transmembrane region" description="Helical" evidence="1">
    <location>
        <begin position="138"/>
        <end position="156"/>
    </location>
</feature>
<dbReference type="InterPro" id="IPR039960">
    <property type="entry name" value="MCP1"/>
</dbReference>
<dbReference type="VEuPathDB" id="FungiDB:SCODWIG_03491"/>
<keyword evidence="1" id="KW-0472">Membrane</keyword>
<organism evidence="2 3">
    <name type="scientific">Saccharomycodes ludwigii</name>
    <dbReference type="NCBI Taxonomy" id="36035"/>
    <lineage>
        <taxon>Eukaryota</taxon>
        <taxon>Fungi</taxon>
        <taxon>Dikarya</taxon>
        <taxon>Ascomycota</taxon>
        <taxon>Saccharomycotina</taxon>
        <taxon>Saccharomycetes</taxon>
        <taxon>Saccharomycodales</taxon>
        <taxon>Saccharomycodaceae</taxon>
        <taxon>Saccharomycodes</taxon>
    </lineage>
</organism>
<keyword evidence="1" id="KW-1133">Transmembrane helix</keyword>
<feature type="transmembrane region" description="Helical" evidence="1">
    <location>
        <begin position="182"/>
        <end position="201"/>
    </location>
</feature>
<evidence type="ECO:0008006" key="4">
    <source>
        <dbReference type="Google" id="ProtNLM"/>
    </source>
</evidence>
<protein>
    <recommendedName>
        <fullName evidence="4">Mitochondrial adapter protein MCP1 transmembrane domain-containing protein</fullName>
    </recommendedName>
</protein>
<dbReference type="GO" id="GO:0007005">
    <property type="term" value="P:mitochondrion organization"/>
    <property type="evidence" value="ECO:0007669"/>
    <property type="project" value="TreeGrafter"/>
</dbReference>
<dbReference type="AlphaFoldDB" id="A0A376BC70"/>
<keyword evidence="3" id="KW-1185">Reference proteome</keyword>
<evidence type="ECO:0000256" key="1">
    <source>
        <dbReference type="SAM" id="Phobius"/>
    </source>
</evidence>
<dbReference type="EMBL" id="UFAJ01000861">
    <property type="protein sequence ID" value="SSD61730.1"/>
    <property type="molecule type" value="Genomic_DNA"/>
</dbReference>
<evidence type="ECO:0000313" key="3">
    <source>
        <dbReference type="Proteomes" id="UP000262825"/>
    </source>
</evidence>
<keyword evidence="1" id="KW-0812">Transmembrane</keyword>
<evidence type="ECO:0000313" key="2">
    <source>
        <dbReference type="EMBL" id="SSD61730.1"/>
    </source>
</evidence>
<feature type="transmembrane region" description="Helical" evidence="1">
    <location>
        <begin position="236"/>
        <end position="254"/>
    </location>
</feature>